<dbReference type="InterPro" id="IPR029044">
    <property type="entry name" value="Nucleotide-diphossugar_trans"/>
</dbReference>
<dbReference type="Pfam" id="PF01128">
    <property type="entry name" value="IspD"/>
    <property type="match status" value="1"/>
</dbReference>
<dbReference type="CDD" id="cd02516">
    <property type="entry name" value="CDP-ME_synthetase"/>
    <property type="match status" value="1"/>
</dbReference>
<feature type="site" description="Positions MEP for the nucleophilic attack" evidence="7">
    <location>
        <position position="211"/>
    </location>
</feature>
<evidence type="ECO:0000256" key="4">
    <source>
        <dbReference type="ARBA" id="ARBA00022679"/>
    </source>
</evidence>
<keyword evidence="9" id="KW-1185">Reference proteome</keyword>
<evidence type="ECO:0000256" key="7">
    <source>
        <dbReference type="HAMAP-Rule" id="MF_00108"/>
    </source>
</evidence>
<dbReference type="HAMAP" id="MF_00108">
    <property type="entry name" value="IspD"/>
    <property type="match status" value="1"/>
</dbReference>
<sequence>MGKVNALILAGGKGKRMNKSISKQFLTIQEKPVLYYTLDKFDSCSRVDEIYLVLPEDEIEYFKEYILGKYRFNKPIHIVKGGKERQHSVYNGLIAMDNCDVVLIHDGARPFINEELINEGIESTFLYGAAAPGVKLKDTIKIVDNNGFSKTTLNRDELVAIQTPQCFKYSIILEGHNYIRENKITVTDDTMVVELLDYNVYIYDGSYNNIKITTPEDLKIAETII</sequence>
<dbReference type="InterPro" id="IPR001228">
    <property type="entry name" value="IspD"/>
</dbReference>
<keyword evidence="5 7" id="KW-0548">Nucleotidyltransferase</keyword>
<evidence type="ECO:0000256" key="2">
    <source>
        <dbReference type="ARBA" id="ARBA00004787"/>
    </source>
</evidence>
<gene>
    <name evidence="7 8" type="primary">ispD</name>
    <name evidence="8" type="ORF">KQI89_08060</name>
</gene>
<dbReference type="SUPFAM" id="SSF53448">
    <property type="entry name" value="Nucleotide-diphospho-sugar transferases"/>
    <property type="match status" value="1"/>
</dbReference>
<feature type="site" description="Transition state stabilizer" evidence="7">
    <location>
        <position position="16"/>
    </location>
</feature>
<dbReference type="InterPro" id="IPR034683">
    <property type="entry name" value="IspD/TarI"/>
</dbReference>
<evidence type="ECO:0000256" key="6">
    <source>
        <dbReference type="ARBA" id="ARBA00023229"/>
    </source>
</evidence>
<evidence type="ECO:0000256" key="3">
    <source>
        <dbReference type="ARBA" id="ARBA00009789"/>
    </source>
</evidence>
<dbReference type="PROSITE" id="PS01295">
    <property type="entry name" value="ISPD"/>
    <property type="match status" value="1"/>
</dbReference>
<feature type="site" description="Transition state stabilizer" evidence="7">
    <location>
        <position position="23"/>
    </location>
</feature>
<dbReference type="NCBIfam" id="TIGR00453">
    <property type="entry name" value="ispD"/>
    <property type="match status" value="1"/>
</dbReference>
<keyword evidence="4 7" id="KW-0808">Transferase</keyword>
<dbReference type="InterPro" id="IPR050088">
    <property type="entry name" value="IspD/TarI_cytidylyltransf_bact"/>
</dbReference>
<dbReference type="GO" id="GO:0050518">
    <property type="term" value="F:2-C-methyl-D-erythritol 4-phosphate cytidylyltransferase activity"/>
    <property type="evidence" value="ECO:0007669"/>
    <property type="project" value="UniProtKB-EC"/>
</dbReference>
<dbReference type="PANTHER" id="PTHR32125:SF4">
    <property type="entry name" value="2-C-METHYL-D-ERYTHRITOL 4-PHOSPHATE CYTIDYLYLTRANSFERASE, CHLOROPLASTIC"/>
    <property type="match status" value="1"/>
</dbReference>
<comment type="caution">
    <text evidence="8">The sequence shown here is derived from an EMBL/GenBank/DDBJ whole genome shotgun (WGS) entry which is preliminary data.</text>
</comment>
<comment type="pathway">
    <text evidence="2 7">Isoprenoid biosynthesis; isopentenyl diphosphate biosynthesis via DXP pathway; isopentenyl diphosphate from 1-deoxy-D-xylulose 5-phosphate: step 2/6.</text>
</comment>
<dbReference type="Proteomes" id="UP000736583">
    <property type="component" value="Unassembled WGS sequence"/>
</dbReference>
<evidence type="ECO:0000256" key="1">
    <source>
        <dbReference type="ARBA" id="ARBA00001282"/>
    </source>
</evidence>
<dbReference type="InterPro" id="IPR018294">
    <property type="entry name" value="ISPD_synthase_CS"/>
</dbReference>
<dbReference type="RefSeq" id="WP_032123645.1">
    <property type="nucleotide sequence ID" value="NZ_JAHLQL010000002.1"/>
</dbReference>
<comment type="catalytic activity">
    <reaction evidence="1 7">
        <text>2-C-methyl-D-erythritol 4-phosphate + CTP + H(+) = 4-CDP-2-C-methyl-D-erythritol + diphosphate</text>
        <dbReference type="Rhea" id="RHEA:13429"/>
        <dbReference type="ChEBI" id="CHEBI:15378"/>
        <dbReference type="ChEBI" id="CHEBI:33019"/>
        <dbReference type="ChEBI" id="CHEBI:37563"/>
        <dbReference type="ChEBI" id="CHEBI:57823"/>
        <dbReference type="ChEBI" id="CHEBI:58262"/>
        <dbReference type="EC" id="2.7.7.60"/>
    </reaction>
</comment>
<proteinExistence type="inferred from homology"/>
<protein>
    <recommendedName>
        <fullName evidence="7">2-C-methyl-D-erythritol 4-phosphate cytidylyltransferase</fullName>
        <ecNumber evidence="7">2.7.7.60</ecNumber>
    </recommendedName>
    <alternativeName>
        <fullName evidence="7">4-diphosphocytidyl-2C-methyl-D-erythritol synthase</fullName>
    </alternativeName>
    <alternativeName>
        <fullName evidence="7">MEP cytidylyltransferase</fullName>
        <shortName evidence="7">MCT</shortName>
    </alternativeName>
</protein>
<feature type="site" description="Positions MEP for the nucleophilic attack" evidence="7">
    <location>
        <position position="155"/>
    </location>
</feature>
<evidence type="ECO:0000313" key="9">
    <source>
        <dbReference type="Proteomes" id="UP000736583"/>
    </source>
</evidence>
<dbReference type="EMBL" id="JAHLQL010000002">
    <property type="protein sequence ID" value="MBU5591717.1"/>
    <property type="molecule type" value="Genomic_DNA"/>
</dbReference>
<dbReference type="Gene3D" id="3.90.550.10">
    <property type="entry name" value="Spore Coat Polysaccharide Biosynthesis Protein SpsA, Chain A"/>
    <property type="match status" value="1"/>
</dbReference>
<organism evidence="8 9">
    <name type="scientific">Clostridium simiarum</name>
    <dbReference type="NCBI Taxonomy" id="2841506"/>
    <lineage>
        <taxon>Bacteria</taxon>
        <taxon>Bacillati</taxon>
        <taxon>Bacillota</taxon>
        <taxon>Clostridia</taxon>
        <taxon>Eubacteriales</taxon>
        <taxon>Clostridiaceae</taxon>
        <taxon>Clostridium</taxon>
    </lineage>
</organism>
<comment type="similarity">
    <text evidence="3 7">Belongs to the IspD/TarI cytidylyltransferase family. IspD subfamily.</text>
</comment>
<comment type="function">
    <text evidence="7">Catalyzes the formation of 4-diphosphocytidyl-2-C-methyl-D-erythritol from CTP and 2-C-methyl-D-erythritol 4-phosphate (MEP).</text>
</comment>
<reference evidence="8 9" key="1">
    <citation type="submission" date="2021-06" db="EMBL/GenBank/DDBJ databases">
        <authorList>
            <person name="Sun Q."/>
            <person name="Li D."/>
        </authorList>
    </citation>
    <scope>NUCLEOTIDE SEQUENCE [LARGE SCALE GENOMIC DNA]</scope>
    <source>
        <strain evidence="8 9">MSJ-4</strain>
    </source>
</reference>
<dbReference type="EC" id="2.7.7.60" evidence="7"/>
<name>A0ABS6EZN7_9CLOT</name>
<evidence type="ECO:0000313" key="8">
    <source>
        <dbReference type="EMBL" id="MBU5591717.1"/>
    </source>
</evidence>
<accession>A0ABS6EZN7</accession>
<keyword evidence="6 7" id="KW-0414">Isoprene biosynthesis</keyword>
<evidence type="ECO:0000256" key="5">
    <source>
        <dbReference type="ARBA" id="ARBA00022695"/>
    </source>
</evidence>
<dbReference type="PANTHER" id="PTHR32125">
    <property type="entry name" value="2-C-METHYL-D-ERYTHRITOL 4-PHOSPHATE CYTIDYLYLTRANSFERASE, CHLOROPLASTIC"/>
    <property type="match status" value="1"/>
</dbReference>